<dbReference type="Proteomes" id="UP000316238">
    <property type="component" value="Unassembled WGS sequence"/>
</dbReference>
<dbReference type="GO" id="GO:0006313">
    <property type="term" value="P:DNA transposition"/>
    <property type="evidence" value="ECO:0007669"/>
    <property type="project" value="InterPro"/>
</dbReference>
<evidence type="ECO:0000313" key="3">
    <source>
        <dbReference type="Proteomes" id="UP000316238"/>
    </source>
</evidence>
<evidence type="ECO:0000313" key="2">
    <source>
        <dbReference type="EMBL" id="TAA76230.1"/>
    </source>
</evidence>
<dbReference type="GO" id="GO:0003677">
    <property type="term" value="F:DNA binding"/>
    <property type="evidence" value="ECO:0007669"/>
    <property type="project" value="InterPro"/>
</dbReference>
<dbReference type="InterPro" id="IPR016055">
    <property type="entry name" value="A-D-PHexomutase_a/b/a-I/II/III"/>
</dbReference>
<dbReference type="PANTHER" id="PTHR33055">
    <property type="entry name" value="TRANSPOSASE FOR INSERTION SEQUENCE ELEMENT IS1111A"/>
    <property type="match status" value="1"/>
</dbReference>
<comment type="caution">
    <text evidence="2">The sequence shown here is derived from an EMBL/GenBank/DDBJ whole genome shotgun (WGS) entry which is preliminary data.</text>
</comment>
<dbReference type="Gene3D" id="3.40.120.10">
    <property type="entry name" value="Alpha-D-Glucose-1,6-Bisphosphate, subunit A, domain 3"/>
    <property type="match status" value="1"/>
</dbReference>
<dbReference type="GO" id="GO:0005975">
    <property type="term" value="P:carbohydrate metabolic process"/>
    <property type="evidence" value="ECO:0007669"/>
    <property type="project" value="InterPro"/>
</dbReference>
<dbReference type="PANTHER" id="PTHR33055:SF3">
    <property type="entry name" value="PUTATIVE TRANSPOSASE FOR IS117-RELATED"/>
    <property type="match status" value="1"/>
</dbReference>
<accession>A0A521G5K1</accession>
<dbReference type="InterPro" id="IPR003346">
    <property type="entry name" value="Transposase_20"/>
</dbReference>
<dbReference type="AlphaFoldDB" id="A0A521G5K1"/>
<keyword evidence="3" id="KW-1185">Reference proteome</keyword>
<dbReference type="Pfam" id="PF02371">
    <property type="entry name" value="Transposase_20"/>
    <property type="match status" value="1"/>
</dbReference>
<evidence type="ECO:0000259" key="1">
    <source>
        <dbReference type="Pfam" id="PF02371"/>
    </source>
</evidence>
<organism evidence="2 3">
    <name type="scientific">Candidatus Electronema aureum</name>
    <dbReference type="NCBI Taxonomy" id="2005002"/>
    <lineage>
        <taxon>Bacteria</taxon>
        <taxon>Pseudomonadati</taxon>
        <taxon>Thermodesulfobacteriota</taxon>
        <taxon>Desulfobulbia</taxon>
        <taxon>Desulfobulbales</taxon>
        <taxon>Desulfobulbaceae</taxon>
        <taxon>Candidatus Electronema</taxon>
    </lineage>
</organism>
<dbReference type="EMBL" id="NQJD01000001">
    <property type="protein sequence ID" value="TAA76230.1"/>
    <property type="molecule type" value="Genomic_DNA"/>
</dbReference>
<dbReference type="SUPFAM" id="SSF53738">
    <property type="entry name" value="Phosphoglucomutase, first 3 domains"/>
    <property type="match status" value="1"/>
</dbReference>
<feature type="domain" description="Transposase IS116/IS110/IS902 C-terminal" evidence="1">
    <location>
        <begin position="61"/>
        <end position="114"/>
    </location>
</feature>
<protein>
    <submittedName>
        <fullName evidence="2">Phosphoglucomutase/phosphomannomutase, alpha/beta/alpha domain I</fullName>
    </submittedName>
</protein>
<gene>
    <name evidence="2" type="ORF">CDV28_101129</name>
</gene>
<dbReference type="GO" id="GO:0004803">
    <property type="term" value="F:transposase activity"/>
    <property type="evidence" value="ECO:0007669"/>
    <property type="project" value="InterPro"/>
</dbReference>
<name>A0A521G5K1_9BACT</name>
<dbReference type="GO" id="GO:0016868">
    <property type="term" value="F:intramolecular phosphotransferase activity"/>
    <property type="evidence" value="ECO:0007669"/>
    <property type="project" value="InterPro"/>
</dbReference>
<dbReference type="InterPro" id="IPR047650">
    <property type="entry name" value="Transpos_IS110"/>
</dbReference>
<sequence>MSIHPFAGLPAPQSILVNVPELISAYFTLKPDLSQSAERVSFGTSGHRGSALKRSFNEAHILAVTQAVCDYRNEAGISVRRKPRISKMGHAFLRKTLYMPAMVAVSRTSWGKAFKARLAENGKPPMVIICAMMRKLVHVATGVLKSGKMFDPAWHFYEA</sequence>
<proteinExistence type="predicted"/>
<reference evidence="2" key="1">
    <citation type="submission" date="2017-07" db="EMBL/GenBank/DDBJ databases">
        <title>The cable genome - Insights into the physiology and evolution of filamentous bacteria capable of sulfide oxidation via long distance electron transfer.</title>
        <authorList>
            <person name="Thorup C."/>
            <person name="Bjerg J.T."/>
            <person name="Schreiber L."/>
            <person name="Nielsen L.P."/>
            <person name="Kjeldsen K.U."/>
            <person name="Boesen T."/>
            <person name="Boggild A."/>
            <person name="Meysman F."/>
            <person name="Geelhoed J."/>
            <person name="Schramm A."/>
        </authorList>
    </citation>
    <scope>NUCLEOTIDE SEQUENCE [LARGE SCALE GENOMIC DNA]</scope>
    <source>
        <strain evidence="2">GS</strain>
    </source>
</reference>